<sequence>MFGALFNSYRKEEVGLLWLGGDVLFLPTVVSIASTTKPSASSRSAVCNSVMFAAAALLMVYALALACARPYRVGARNVFSPLVVLWGAVTCVLSCPLVTESLGASATNNALGSVSTLQSITVLFLAIANVVVFFTVDRVMTSLEWQDILSAKLQRLSAELLPLDDDNQLPLSLADKIIMKNDASITALNDYVVDDLFQDVAQDAAPDVMINGDDPFDSHFLNYFDGASSDEMVTLQPFGMVGASSAAHLGCSELVHMYGEMAREEDEPNDD</sequence>
<feature type="transmembrane region" description="Helical" evidence="1">
    <location>
        <begin position="15"/>
        <end position="33"/>
    </location>
</feature>
<organism evidence="2 3">
    <name type="scientific">Bodo saltans</name>
    <name type="common">Flagellated protozoan</name>
    <dbReference type="NCBI Taxonomy" id="75058"/>
    <lineage>
        <taxon>Eukaryota</taxon>
        <taxon>Discoba</taxon>
        <taxon>Euglenozoa</taxon>
        <taxon>Kinetoplastea</taxon>
        <taxon>Metakinetoplastina</taxon>
        <taxon>Eubodonida</taxon>
        <taxon>Bodonidae</taxon>
        <taxon>Bodo</taxon>
    </lineage>
</organism>
<reference evidence="3" key="1">
    <citation type="submission" date="2015-09" db="EMBL/GenBank/DDBJ databases">
        <authorList>
            <consortium name="Pathogen Informatics"/>
        </authorList>
    </citation>
    <scope>NUCLEOTIDE SEQUENCE [LARGE SCALE GENOMIC DNA]</scope>
    <source>
        <strain evidence="3">Lake Konstanz</strain>
    </source>
</reference>
<dbReference type="AlphaFoldDB" id="A0A0S4JS75"/>
<evidence type="ECO:0000313" key="2">
    <source>
        <dbReference type="EMBL" id="CUG91942.1"/>
    </source>
</evidence>
<keyword evidence="1" id="KW-0812">Transmembrane</keyword>
<accession>A0A0S4JS75</accession>
<keyword evidence="1" id="KW-1133">Transmembrane helix</keyword>
<gene>
    <name evidence="2" type="ORF">BSAL_34885</name>
</gene>
<dbReference type="Proteomes" id="UP000051952">
    <property type="component" value="Unassembled WGS sequence"/>
</dbReference>
<feature type="transmembrane region" description="Helical" evidence="1">
    <location>
        <begin position="45"/>
        <end position="66"/>
    </location>
</feature>
<keyword evidence="1" id="KW-0472">Membrane</keyword>
<proteinExistence type="predicted"/>
<evidence type="ECO:0000313" key="3">
    <source>
        <dbReference type="Proteomes" id="UP000051952"/>
    </source>
</evidence>
<name>A0A0S4JS75_BODSA</name>
<feature type="transmembrane region" description="Helical" evidence="1">
    <location>
        <begin position="110"/>
        <end position="134"/>
    </location>
</feature>
<protein>
    <submittedName>
        <fullName evidence="2">Membrane-associated protein, putative</fullName>
    </submittedName>
</protein>
<keyword evidence="3" id="KW-1185">Reference proteome</keyword>
<dbReference type="EMBL" id="CYKH01001983">
    <property type="protein sequence ID" value="CUG91942.1"/>
    <property type="molecule type" value="Genomic_DNA"/>
</dbReference>
<dbReference type="VEuPathDB" id="TriTrypDB:BSAL_34885"/>
<feature type="transmembrane region" description="Helical" evidence="1">
    <location>
        <begin position="78"/>
        <end position="98"/>
    </location>
</feature>
<evidence type="ECO:0000256" key="1">
    <source>
        <dbReference type="SAM" id="Phobius"/>
    </source>
</evidence>